<dbReference type="PANTHER" id="PTHR34107:SF1">
    <property type="entry name" value="SLL0198 PROTEIN"/>
    <property type="match status" value="1"/>
</dbReference>
<evidence type="ECO:0000313" key="3">
    <source>
        <dbReference type="Proteomes" id="UP000266861"/>
    </source>
</evidence>
<evidence type="ECO:0000259" key="1">
    <source>
        <dbReference type="Pfam" id="PF05685"/>
    </source>
</evidence>
<dbReference type="InterPro" id="IPR008538">
    <property type="entry name" value="Uma2"/>
</dbReference>
<dbReference type="AlphaFoldDB" id="A0A397FZV5"/>
<dbReference type="STRING" id="1348612.A0A397FZV5"/>
<dbReference type="InterPro" id="IPR012296">
    <property type="entry name" value="Nuclease_put_TT1808"/>
</dbReference>
<dbReference type="OrthoDB" id="2305086at2759"/>
<keyword evidence="3" id="KW-1185">Reference proteome</keyword>
<evidence type="ECO:0000313" key="2">
    <source>
        <dbReference type="EMBL" id="RHZ44301.1"/>
    </source>
</evidence>
<dbReference type="GO" id="GO:0006302">
    <property type="term" value="P:double-strand break repair"/>
    <property type="evidence" value="ECO:0007669"/>
    <property type="project" value="UniProtKB-ARBA"/>
</dbReference>
<reference evidence="2 3" key="1">
    <citation type="submission" date="2018-08" db="EMBL/GenBank/DDBJ databases">
        <title>Genome and evolution of the arbuscular mycorrhizal fungus Diversispora epigaea (formerly Glomus versiforme) and its bacterial endosymbionts.</title>
        <authorList>
            <person name="Sun X."/>
            <person name="Fei Z."/>
            <person name="Harrison M."/>
        </authorList>
    </citation>
    <scope>NUCLEOTIDE SEQUENCE [LARGE SCALE GENOMIC DNA]</scope>
    <source>
        <strain evidence="2 3">IT104</strain>
    </source>
</reference>
<dbReference type="Proteomes" id="UP000266861">
    <property type="component" value="Unassembled WGS sequence"/>
</dbReference>
<comment type="caution">
    <text evidence="2">The sequence shown here is derived from an EMBL/GenBank/DDBJ whole genome shotgun (WGS) entry which is preliminary data.</text>
</comment>
<name>A0A397FZV5_9GLOM</name>
<sequence length="203" mass="23168">MSFYYFPRLIIPKCNHKLFEEIAFSNPGYYQMNLIDEQLEIIVSPIDNKTSQKKAEIIRQVVNWCNANENLIGHYSSSRGVYTLSNGNMLGSDTSVVLCTRWNALSNDEKKKAFPQVSPNFIVELHSGINSLQYVHKKMEQWIKGGVDEGILIDSISNPSTVRMYTCDNTNSNIVIWQEFVNPQIIASQILPGFVMDIQEILQ</sequence>
<dbReference type="PANTHER" id="PTHR34107">
    <property type="entry name" value="SLL0198 PROTEIN-RELATED"/>
    <property type="match status" value="1"/>
</dbReference>
<dbReference type="Pfam" id="PF05685">
    <property type="entry name" value="Uma2"/>
    <property type="match status" value="1"/>
</dbReference>
<dbReference type="SUPFAM" id="SSF52980">
    <property type="entry name" value="Restriction endonuclease-like"/>
    <property type="match status" value="1"/>
</dbReference>
<proteinExistence type="predicted"/>
<dbReference type="Gene3D" id="3.90.1570.10">
    <property type="entry name" value="tt1808, chain A"/>
    <property type="match status" value="1"/>
</dbReference>
<organism evidence="2 3">
    <name type="scientific">Diversispora epigaea</name>
    <dbReference type="NCBI Taxonomy" id="1348612"/>
    <lineage>
        <taxon>Eukaryota</taxon>
        <taxon>Fungi</taxon>
        <taxon>Fungi incertae sedis</taxon>
        <taxon>Mucoromycota</taxon>
        <taxon>Glomeromycotina</taxon>
        <taxon>Glomeromycetes</taxon>
        <taxon>Diversisporales</taxon>
        <taxon>Diversisporaceae</taxon>
        <taxon>Diversispora</taxon>
    </lineage>
</organism>
<dbReference type="EMBL" id="PQFF01000583">
    <property type="protein sequence ID" value="RHZ44301.1"/>
    <property type="molecule type" value="Genomic_DNA"/>
</dbReference>
<gene>
    <name evidence="2" type="ORF">Glove_743g4</name>
</gene>
<dbReference type="CDD" id="cd06260">
    <property type="entry name" value="DUF820-like"/>
    <property type="match status" value="1"/>
</dbReference>
<dbReference type="InterPro" id="IPR011335">
    <property type="entry name" value="Restrct_endonuc-II-like"/>
</dbReference>
<feature type="domain" description="Putative restriction endonuclease" evidence="1">
    <location>
        <begin position="31"/>
        <end position="198"/>
    </location>
</feature>
<accession>A0A397FZV5</accession>
<protein>
    <recommendedName>
        <fullName evidence="1">Putative restriction endonuclease domain-containing protein</fullName>
    </recommendedName>
</protein>